<gene>
    <name evidence="1" type="ORF">MKS88_005712</name>
</gene>
<keyword evidence="2" id="KW-1185">Reference proteome</keyword>
<sequence>MDVLPVGVITMDVLPVRVLPVDALPMGVLPVDVLPVDVLPVDVLPVDVLPVGVLTMDLTISQYLYSNMNGVINKTKIYFFPFRRNFSTKMDYDVIVIGGGPGGYVCSIRCGQNKLKVLNVNEDKKLGGTCLNRGCIPSKSLLHIAHNYYEAKTRFKESGILIDNIKLDIDSIHKHKNKCMGNLSDGISFLYKKNNVHHIIGHGSIIDENTVLVKTEREEKKVTAERIVIATGSKPIEIPLKKLDDNNVNDIDNVKDILTYDHEVLQTSDDILNFKNIPKTMSIIGGGVIGLEIGSVFSKLGTDVTIFEYNNRLCGFLDADVSKVLQKTLEKIKMKFLFSTSIIGGHLKNNHAILYAKNDKTNEIKKVKSDIVLVCVGRKANFENLNLEILQIQLNEKNKIPVDEYFNVISHPTIKAIGDAIDGPMLAHKAEEEGYILANMLFNELKQNKKKKSHINYNLVPSVIYTHPEVATVGYNEEKCKKLNFNFKSVNFPFAANSRARTIDDYDGLIKLHVEKETNRILGSQIIGNNASDLILPISIYVGNNGSSKSLSKIIYAHPTFSEVIKEVALQSFDKAIHM</sequence>
<organism evidence="1 2">
    <name type="scientific">Plasmodium brasilianum</name>
    <dbReference type="NCBI Taxonomy" id="5824"/>
    <lineage>
        <taxon>Eukaryota</taxon>
        <taxon>Sar</taxon>
        <taxon>Alveolata</taxon>
        <taxon>Apicomplexa</taxon>
        <taxon>Aconoidasida</taxon>
        <taxon>Haemosporida</taxon>
        <taxon>Plasmodiidae</taxon>
        <taxon>Plasmodium</taxon>
        <taxon>Plasmodium (Plasmodium)</taxon>
    </lineage>
</organism>
<comment type="caution">
    <text evidence="1">The sequence shown here is derived from an EMBL/GenBank/DDBJ whole genome shotgun (WGS) entry which is preliminary data.</text>
</comment>
<proteinExistence type="predicted"/>
<protein>
    <submittedName>
        <fullName evidence="1">Dihydrolipoyl dehydrogenase</fullName>
    </submittedName>
</protein>
<evidence type="ECO:0000313" key="2">
    <source>
        <dbReference type="Proteomes" id="UP001056978"/>
    </source>
</evidence>
<evidence type="ECO:0000313" key="1">
    <source>
        <dbReference type="EMBL" id="KAI4835029.1"/>
    </source>
</evidence>
<dbReference type="EMBL" id="CM043782">
    <property type="protein sequence ID" value="KAI4835029.1"/>
    <property type="molecule type" value="Genomic_DNA"/>
</dbReference>
<reference evidence="1" key="1">
    <citation type="submission" date="2022-06" db="EMBL/GenBank/DDBJ databases">
        <title>The First Complete Genome of the Simian Malaria Parasite Plasmodium brasilianum.</title>
        <authorList>
            <person name="Bajic M."/>
            <person name="Ravishankar S."/>
        </authorList>
    </citation>
    <scope>NUCLEOTIDE SEQUENCE</scope>
    <source>
        <strain evidence="1">Bolivian I</strain>
    </source>
</reference>
<dbReference type="Proteomes" id="UP001056978">
    <property type="component" value="Chromosome 14"/>
</dbReference>
<name>A0ACB9Y1M5_PLABR</name>
<accession>A0ACB9Y1M5</accession>